<dbReference type="InterPro" id="IPR008707">
    <property type="entry name" value="B-propeller_PilY1"/>
</dbReference>
<feature type="chain" id="PRO_5016587014" description="PilY1 beta-propeller domain-containing protein" evidence="3">
    <location>
        <begin position="29"/>
        <end position="1093"/>
    </location>
</feature>
<feature type="signal peptide" evidence="3">
    <location>
        <begin position="1"/>
        <end position="28"/>
    </location>
</feature>
<gene>
    <name evidence="5" type="ORF">DEH80_02355</name>
</gene>
<evidence type="ECO:0000256" key="2">
    <source>
        <dbReference type="ARBA" id="ARBA00022837"/>
    </source>
</evidence>
<evidence type="ECO:0000256" key="3">
    <source>
        <dbReference type="SAM" id="SignalP"/>
    </source>
</evidence>
<evidence type="ECO:0000313" key="6">
    <source>
        <dbReference type="Proteomes" id="UP000251800"/>
    </source>
</evidence>
<keyword evidence="6" id="KW-1185">Reference proteome</keyword>
<dbReference type="Pfam" id="PF05567">
    <property type="entry name" value="T4P_PilY1"/>
    <property type="match status" value="1"/>
</dbReference>
<comment type="caution">
    <text evidence="5">The sequence shown here is derived from an EMBL/GenBank/DDBJ whole genome shotgun (WGS) entry which is preliminary data.</text>
</comment>
<keyword evidence="1" id="KW-0479">Metal-binding</keyword>
<name>A0A363UPG2_9GAMM</name>
<dbReference type="EMBL" id="QEQK01000002">
    <property type="protein sequence ID" value="PWN57360.1"/>
    <property type="molecule type" value="Genomic_DNA"/>
</dbReference>
<feature type="domain" description="PilY1 beta-propeller" evidence="4">
    <location>
        <begin position="592"/>
        <end position="844"/>
    </location>
</feature>
<organism evidence="5 6">
    <name type="scientific">Abyssibacter profundi</name>
    <dbReference type="NCBI Taxonomy" id="2182787"/>
    <lineage>
        <taxon>Bacteria</taxon>
        <taxon>Pseudomonadati</taxon>
        <taxon>Pseudomonadota</taxon>
        <taxon>Gammaproteobacteria</taxon>
        <taxon>Chromatiales</taxon>
        <taxon>Oceanococcaceae</taxon>
        <taxon>Abyssibacter</taxon>
    </lineage>
</organism>
<evidence type="ECO:0000313" key="5">
    <source>
        <dbReference type="EMBL" id="PWN57360.1"/>
    </source>
</evidence>
<sequence length="1093" mass="116073">MSAPLRRLTMKRIFFVVFSLLLPLTASADDTDIYLNPAGAAGGEPLVMFSLDYRSNLGSTVCSDVNSGCAAAQYFTDKGLGSDLPASGKLIFFDVLRLALKLVLSEVSGVQLGLMMNHDNKNNCEGPADRKGCSNGGYIMRGFQSLQPGDSNGSLSEFLTILNSIPTPQGNQAHSYQGKELFFEFFRYLTGQDVYNGHNGYLDFAGNSNKNLDQEFPAIDWDSRIEDTTGTTYQSPLAAATDCTSIYTINLMFQVSNQEDDSDSAITASRAAGGMGGINLSGNRNSFETVVGYLHDVDLAPASNPFGTAVPAIDGIQNVTSYFIVDPTKINNKTTAYAQAGGTERPLSLSENPEELVATLRAILDQILSVSTTFVAASVPVNVFNRASIVDNVYIALFQAFQEPRWTGNLKKLTLGPVTLADGSTELVLKDARNQPAVAGDGRIELDALTFWTDKNNLPPPDTSAGEVAERDGRHVARGAAGHKIPGFISGNPGIANGTAGARTLFYDKAGALTALDVNDTVASDLQSDLGAADLDEAKELLRFMRGLDIDVYNAPETFGTLAPREWILGDPLHSRPLPINYGARGSYSATNPAIYIAMAGNDGFLHMFRNTTTGGAESGEEVWAFAPRETMGLQKNLLANAPATGTEPPHPYTIDGAPVAITRDVNQDGTISGTGEYAWLFVGMRRAGSSYYALNVTNPESPSLMWKIDPSNSDFSELGLSFSTPQTGMVSIPDGSGGTETVPVLVFAGGYDTNKDDRSTFPPAADTKGFAIYVVNAETGALIWKARKAASTGSVNSKVYGHADMVHSIPSDVTAVDTNGDSLLDRVLVGDTGGNLWRAELAGADPSQWSVVKIAALGIDGVSGTPTKADDRRFFHPPDLVLSRDGTGQFDGVLIGSGDRADPLNYGGNVSDAFYLIKDRATAIGTATATSITHSSLPDLTSNCLQTGTEASCSVSLTTGWRFDLNRGTGEKNLARPLTFAGTVFFTTYLPPGSNQATTCGPSEGGGAFYAVNLADATAVFNFNLTDDSPNDTSGDPNSADDRAEVLKSGGIPAEVVFIPPGKILRPDLNITDAPGTNRFRTFWQRTEEAVN</sequence>
<dbReference type="Proteomes" id="UP000251800">
    <property type="component" value="Unassembled WGS sequence"/>
</dbReference>
<keyword evidence="2" id="KW-0106">Calcium</keyword>
<evidence type="ECO:0000256" key="1">
    <source>
        <dbReference type="ARBA" id="ARBA00022723"/>
    </source>
</evidence>
<dbReference type="OrthoDB" id="7156875at2"/>
<proteinExistence type="predicted"/>
<protein>
    <recommendedName>
        <fullName evidence="4">PilY1 beta-propeller domain-containing protein</fullName>
    </recommendedName>
</protein>
<keyword evidence="3" id="KW-0732">Signal</keyword>
<dbReference type="AlphaFoldDB" id="A0A363UPG2"/>
<dbReference type="GO" id="GO:0046872">
    <property type="term" value="F:metal ion binding"/>
    <property type="evidence" value="ECO:0007669"/>
    <property type="project" value="UniProtKB-KW"/>
</dbReference>
<accession>A0A363UPG2</accession>
<evidence type="ECO:0000259" key="4">
    <source>
        <dbReference type="Pfam" id="PF05567"/>
    </source>
</evidence>
<reference evidence="5 6" key="1">
    <citation type="submission" date="2018-05" db="EMBL/GenBank/DDBJ databases">
        <title>Abyssibacter profundi OUC007T gen. nov., sp. nov, a marine bacterium isolated from seawater of the Mariana Trench.</title>
        <authorList>
            <person name="Zhou S."/>
        </authorList>
    </citation>
    <scope>NUCLEOTIDE SEQUENCE [LARGE SCALE GENOMIC DNA]</scope>
    <source>
        <strain evidence="5 6">OUC007</strain>
    </source>
</reference>